<organism evidence="2 3">
    <name type="scientific">Candidatus Acutalibacter pullistercoris</name>
    <dbReference type="NCBI Taxonomy" id="2838418"/>
    <lineage>
        <taxon>Bacteria</taxon>
        <taxon>Bacillati</taxon>
        <taxon>Bacillota</taxon>
        <taxon>Clostridia</taxon>
        <taxon>Eubacteriales</taxon>
        <taxon>Acutalibacteraceae</taxon>
        <taxon>Acutalibacter</taxon>
    </lineage>
</organism>
<feature type="transmembrane region" description="Helical" evidence="1">
    <location>
        <begin position="7"/>
        <end position="29"/>
    </location>
</feature>
<dbReference type="EMBL" id="DXDU01000008">
    <property type="protein sequence ID" value="HIY25621.1"/>
    <property type="molecule type" value="Genomic_DNA"/>
</dbReference>
<dbReference type="AlphaFoldDB" id="A0A9D1YAZ4"/>
<protein>
    <recommendedName>
        <fullName evidence="4">Zinc ribbon domain-containing protein</fullName>
    </recommendedName>
</protein>
<reference evidence="2" key="1">
    <citation type="journal article" date="2021" name="PeerJ">
        <title>Extensive microbial diversity within the chicken gut microbiome revealed by metagenomics and culture.</title>
        <authorList>
            <person name="Gilroy R."/>
            <person name="Ravi A."/>
            <person name="Getino M."/>
            <person name="Pursley I."/>
            <person name="Horton D.L."/>
            <person name="Alikhan N.F."/>
            <person name="Baker D."/>
            <person name="Gharbi K."/>
            <person name="Hall N."/>
            <person name="Watson M."/>
            <person name="Adriaenssens E.M."/>
            <person name="Foster-Nyarko E."/>
            <person name="Jarju S."/>
            <person name="Secka A."/>
            <person name="Antonio M."/>
            <person name="Oren A."/>
            <person name="Chaudhuri R.R."/>
            <person name="La Ragione R."/>
            <person name="Hildebrand F."/>
            <person name="Pallen M.J."/>
        </authorList>
    </citation>
    <scope>NUCLEOTIDE SEQUENCE</scope>
    <source>
        <strain evidence="2">1282</strain>
    </source>
</reference>
<keyword evidence="1" id="KW-0812">Transmembrane</keyword>
<comment type="caution">
    <text evidence="2">The sequence shown here is derived from an EMBL/GenBank/DDBJ whole genome shotgun (WGS) entry which is preliminary data.</text>
</comment>
<name>A0A9D1YAZ4_9FIRM</name>
<proteinExistence type="predicted"/>
<evidence type="ECO:0000256" key="1">
    <source>
        <dbReference type="SAM" id="Phobius"/>
    </source>
</evidence>
<reference evidence="2" key="2">
    <citation type="submission" date="2021-04" db="EMBL/GenBank/DDBJ databases">
        <authorList>
            <person name="Gilroy R."/>
        </authorList>
    </citation>
    <scope>NUCLEOTIDE SEQUENCE</scope>
    <source>
        <strain evidence="2">1282</strain>
    </source>
</reference>
<evidence type="ECO:0000313" key="2">
    <source>
        <dbReference type="EMBL" id="HIY25621.1"/>
    </source>
</evidence>
<accession>A0A9D1YAZ4</accession>
<dbReference type="Proteomes" id="UP000823915">
    <property type="component" value="Unassembled WGS sequence"/>
</dbReference>
<evidence type="ECO:0000313" key="3">
    <source>
        <dbReference type="Proteomes" id="UP000823915"/>
    </source>
</evidence>
<keyword evidence="1" id="KW-1133">Transmembrane helix</keyword>
<feature type="transmembrane region" description="Helical" evidence="1">
    <location>
        <begin position="35"/>
        <end position="55"/>
    </location>
</feature>
<gene>
    <name evidence="2" type="ORF">H9838_00420</name>
</gene>
<sequence length="115" mass="12547">MIKNNIAFALRCVGGVVVIGGVSWSLYALLGGGTWFQPFLFFVVSVVLGSIVWGISEIINLHAQQIDIQLRLEEKLRKLVPETPAEEKPVEFCAHCGTQLPPGGKTCPSCHEVNQ</sequence>
<keyword evidence="1" id="KW-0472">Membrane</keyword>
<evidence type="ECO:0008006" key="4">
    <source>
        <dbReference type="Google" id="ProtNLM"/>
    </source>
</evidence>